<evidence type="ECO:0000313" key="1">
    <source>
        <dbReference type="EMBL" id="CAF9941959.1"/>
    </source>
</evidence>
<protein>
    <submittedName>
        <fullName evidence="1">Uncharacterized protein</fullName>
    </submittedName>
</protein>
<comment type="caution">
    <text evidence="1">The sequence shown here is derived from an EMBL/GenBank/DDBJ whole genome shotgun (WGS) entry which is preliminary data.</text>
</comment>
<dbReference type="OrthoDB" id="10261951at2759"/>
<gene>
    <name evidence="1" type="ORF">HETSPECPRED_004487</name>
</gene>
<sequence length="269" mass="30347">MDDASPHPNYVKGSATSQLAVLPLPTPFKPFLSSVKEPNTYSYHGPLFQLLAWLSSRPSSEPTSVRDPVTASIFSHTDATSATTTKSFLLTFLEQAASDCKHSSDCCWLDIRMTKPEDYFKIPRWHQDGNYFEHTTASTAQPRSKWATTLLGPSTLFLDLDFSDPELRDYVNFENEGAEWRSSQSDDPDNSVNKKKVDDYLRGKKGPKIVELELGQVVRFGYGQLESPVHSEPDMSGGDRVFVSVMFGFEGEMRELSKRWKVQWGEGWS</sequence>
<dbReference type="EMBL" id="CAJPDS010000274">
    <property type="protein sequence ID" value="CAF9941959.1"/>
    <property type="molecule type" value="Genomic_DNA"/>
</dbReference>
<reference evidence="1" key="1">
    <citation type="submission" date="2021-03" db="EMBL/GenBank/DDBJ databases">
        <authorList>
            <person name="Tagirdzhanova G."/>
        </authorList>
    </citation>
    <scope>NUCLEOTIDE SEQUENCE</scope>
</reference>
<accession>A0A8H3PJN1</accession>
<organism evidence="1 2">
    <name type="scientific">Heterodermia speciosa</name>
    <dbReference type="NCBI Taxonomy" id="116794"/>
    <lineage>
        <taxon>Eukaryota</taxon>
        <taxon>Fungi</taxon>
        <taxon>Dikarya</taxon>
        <taxon>Ascomycota</taxon>
        <taxon>Pezizomycotina</taxon>
        <taxon>Lecanoromycetes</taxon>
        <taxon>OSLEUM clade</taxon>
        <taxon>Lecanoromycetidae</taxon>
        <taxon>Caliciales</taxon>
        <taxon>Physciaceae</taxon>
        <taxon>Heterodermia</taxon>
    </lineage>
</organism>
<proteinExistence type="predicted"/>
<keyword evidence="2" id="KW-1185">Reference proteome</keyword>
<dbReference type="AlphaFoldDB" id="A0A8H3PJN1"/>
<dbReference type="Proteomes" id="UP000664521">
    <property type="component" value="Unassembled WGS sequence"/>
</dbReference>
<name>A0A8H3PJN1_9LECA</name>
<evidence type="ECO:0000313" key="2">
    <source>
        <dbReference type="Proteomes" id="UP000664521"/>
    </source>
</evidence>